<name>A0ABP1BZH2_9BRYO</name>
<reference evidence="1" key="1">
    <citation type="submission" date="2024-03" db="EMBL/GenBank/DDBJ databases">
        <authorList>
            <consortium name="ELIXIR-Norway"/>
            <consortium name="Elixir Norway"/>
        </authorList>
    </citation>
    <scope>NUCLEOTIDE SEQUENCE</scope>
</reference>
<accession>A0ABP1BZH2</accession>
<gene>
    <name evidence="1" type="ORF">CSSPJE1EN2_LOCUS22924</name>
</gene>
<proteinExistence type="predicted"/>
<organism evidence="1 2">
    <name type="scientific">Sphagnum jensenii</name>
    <dbReference type="NCBI Taxonomy" id="128206"/>
    <lineage>
        <taxon>Eukaryota</taxon>
        <taxon>Viridiplantae</taxon>
        <taxon>Streptophyta</taxon>
        <taxon>Embryophyta</taxon>
        <taxon>Bryophyta</taxon>
        <taxon>Sphagnophytina</taxon>
        <taxon>Sphagnopsida</taxon>
        <taxon>Sphagnales</taxon>
        <taxon>Sphagnaceae</taxon>
        <taxon>Sphagnum</taxon>
    </lineage>
</organism>
<keyword evidence="2" id="KW-1185">Reference proteome</keyword>
<dbReference type="EMBL" id="OZ023709">
    <property type="protein sequence ID" value="CAK9881568.1"/>
    <property type="molecule type" value="Genomic_DNA"/>
</dbReference>
<sequence>MINALETSLTFLRNVREIFAKADGRTSNCPRCQGSGLLTNRSGWGCGQVLPIGNDFCWFCEGIGVIQIIGLSGFMLG</sequence>
<protein>
    <submittedName>
        <fullName evidence="1">Uncharacterized protein</fullName>
    </submittedName>
</protein>
<evidence type="ECO:0000313" key="1">
    <source>
        <dbReference type="EMBL" id="CAK9881568.1"/>
    </source>
</evidence>
<evidence type="ECO:0000313" key="2">
    <source>
        <dbReference type="Proteomes" id="UP001497522"/>
    </source>
</evidence>
<dbReference type="Proteomes" id="UP001497522">
    <property type="component" value="Chromosome 8"/>
</dbReference>